<feature type="domain" description="HPr kinase/phosphorylase C-terminal" evidence="14">
    <location>
        <begin position="135"/>
        <end position="305"/>
    </location>
</feature>
<reference evidence="15" key="1">
    <citation type="submission" date="2018-06" db="EMBL/GenBank/DDBJ databases">
        <authorList>
            <person name="Zhirakovskaya E."/>
        </authorList>
    </citation>
    <scope>NUCLEOTIDE SEQUENCE</scope>
</reference>
<proteinExistence type="inferred from homology"/>
<keyword evidence="7" id="KW-0547">Nucleotide-binding</keyword>
<dbReference type="Pfam" id="PF07475">
    <property type="entry name" value="Hpr_kinase_C"/>
    <property type="match status" value="1"/>
</dbReference>
<evidence type="ECO:0000256" key="4">
    <source>
        <dbReference type="ARBA" id="ARBA00022527"/>
    </source>
</evidence>
<dbReference type="InterPro" id="IPR028979">
    <property type="entry name" value="Ser_kin/Pase_Hpr-like_N_sf"/>
</dbReference>
<dbReference type="GO" id="GO:0005524">
    <property type="term" value="F:ATP binding"/>
    <property type="evidence" value="ECO:0007669"/>
    <property type="project" value="UniProtKB-KW"/>
</dbReference>
<keyword evidence="10" id="KW-0460">Magnesium</keyword>
<dbReference type="GO" id="GO:0046872">
    <property type="term" value="F:metal ion binding"/>
    <property type="evidence" value="ECO:0007669"/>
    <property type="project" value="UniProtKB-KW"/>
</dbReference>
<dbReference type="InterPro" id="IPR027417">
    <property type="entry name" value="P-loop_NTPase"/>
</dbReference>
<protein>
    <submittedName>
        <fullName evidence="15">HPr kinase/phosphorylase</fullName>
    </submittedName>
</protein>
<dbReference type="AlphaFoldDB" id="A0A3B1AHY5"/>
<evidence type="ECO:0000259" key="14">
    <source>
        <dbReference type="Pfam" id="PF07475"/>
    </source>
</evidence>
<sequence>MNIPATVRDLFDIFKDKLSLEWVAGEAGGNRRLKGELPEALSQPLAGQLNNIHPNRIQVIGPAELAYLAELGKNSHHDIIDKLFWGLPAAVILANGSDVDAEFIEYAERTNTPLLRSPLPDNKLLSNLQYYLTRALADCTTLHGVFLEVLGMGVLLTGDPAVGKSELALELITRGHRLIADDAPEFSRMAPDILTGSCPPLLQHFLEVRGLGILNIRDMFGDSAIKKEKYLRLIITMKRLSQDELSQIDRLQGSHSTRELLGISTPEVTIPVAPGRSLAILVETAVRQHIHRRKGYDASVDFIERQQKMIFENEAKKKKSQL</sequence>
<evidence type="ECO:0000256" key="8">
    <source>
        <dbReference type="ARBA" id="ARBA00022777"/>
    </source>
</evidence>
<dbReference type="InterPro" id="IPR011126">
    <property type="entry name" value="Hpr_kin/Pase_Hpr_N"/>
</dbReference>
<gene>
    <name evidence="15" type="ORF">MNBD_GAMMA26-1586</name>
</gene>
<evidence type="ECO:0000256" key="10">
    <source>
        <dbReference type="ARBA" id="ARBA00022842"/>
    </source>
</evidence>
<dbReference type="GO" id="GO:0000155">
    <property type="term" value="F:phosphorelay sensor kinase activity"/>
    <property type="evidence" value="ECO:0007669"/>
    <property type="project" value="InterPro"/>
</dbReference>
<evidence type="ECO:0000256" key="2">
    <source>
        <dbReference type="ARBA" id="ARBA00001946"/>
    </source>
</evidence>
<accession>A0A3B1AHY5</accession>
<dbReference type="PANTHER" id="PTHR30305">
    <property type="entry name" value="PROTEIN YJDM-RELATED"/>
    <property type="match status" value="1"/>
</dbReference>
<organism evidence="15">
    <name type="scientific">hydrothermal vent metagenome</name>
    <dbReference type="NCBI Taxonomy" id="652676"/>
    <lineage>
        <taxon>unclassified sequences</taxon>
        <taxon>metagenomes</taxon>
        <taxon>ecological metagenomes</taxon>
    </lineage>
</organism>
<dbReference type="NCBIfam" id="TIGR00679">
    <property type="entry name" value="hpr-ser"/>
    <property type="match status" value="1"/>
</dbReference>
<dbReference type="Pfam" id="PF02603">
    <property type="entry name" value="Hpr_kinase_N"/>
    <property type="match status" value="1"/>
</dbReference>
<comment type="similarity">
    <text evidence="3">Belongs to the HPrK/P family.</text>
</comment>
<dbReference type="InterPro" id="IPR003755">
    <property type="entry name" value="HPr(Ser)_kin/Pase"/>
</dbReference>
<evidence type="ECO:0000256" key="5">
    <source>
        <dbReference type="ARBA" id="ARBA00022679"/>
    </source>
</evidence>
<dbReference type="Gene3D" id="3.40.1390.20">
    <property type="entry name" value="HprK N-terminal domain-like"/>
    <property type="match status" value="1"/>
</dbReference>
<evidence type="ECO:0000256" key="12">
    <source>
        <dbReference type="ARBA" id="ARBA00047657"/>
    </source>
</evidence>
<evidence type="ECO:0000256" key="1">
    <source>
        <dbReference type="ARBA" id="ARBA00001120"/>
    </source>
</evidence>
<feature type="domain" description="HPr(Ser) kinase/phosphorylase N-terminal" evidence="13">
    <location>
        <begin position="6"/>
        <end position="132"/>
    </location>
</feature>
<dbReference type="SUPFAM" id="SSF53795">
    <property type="entry name" value="PEP carboxykinase-like"/>
    <property type="match status" value="1"/>
</dbReference>
<dbReference type="GO" id="GO:0004674">
    <property type="term" value="F:protein serine/threonine kinase activity"/>
    <property type="evidence" value="ECO:0007669"/>
    <property type="project" value="UniProtKB-KW"/>
</dbReference>
<evidence type="ECO:0000256" key="7">
    <source>
        <dbReference type="ARBA" id="ARBA00022741"/>
    </source>
</evidence>
<dbReference type="InterPro" id="IPR011104">
    <property type="entry name" value="Hpr_kin/Pase_C"/>
</dbReference>
<dbReference type="HAMAP" id="MF_01249">
    <property type="entry name" value="HPr_kinase"/>
    <property type="match status" value="1"/>
</dbReference>
<dbReference type="EMBL" id="UOFX01000006">
    <property type="protein sequence ID" value="VAX05496.1"/>
    <property type="molecule type" value="Genomic_DNA"/>
</dbReference>
<dbReference type="FunFam" id="3.40.50.300:FF:000174">
    <property type="entry name" value="HPr kinase/phosphorylase"/>
    <property type="match status" value="1"/>
</dbReference>
<evidence type="ECO:0000259" key="13">
    <source>
        <dbReference type="Pfam" id="PF02603"/>
    </source>
</evidence>
<keyword evidence="4" id="KW-0723">Serine/threonine-protein kinase</keyword>
<dbReference type="GO" id="GO:0006109">
    <property type="term" value="P:regulation of carbohydrate metabolic process"/>
    <property type="evidence" value="ECO:0007669"/>
    <property type="project" value="InterPro"/>
</dbReference>
<evidence type="ECO:0000313" key="15">
    <source>
        <dbReference type="EMBL" id="VAX05496.1"/>
    </source>
</evidence>
<dbReference type="Gene3D" id="3.40.50.300">
    <property type="entry name" value="P-loop containing nucleotide triphosphate hydrolases"/>
    <property type="match status" value="1"/>
</dbReference>
<name>A0A3B1AHY5_9ZZZZ</name>
<keyword evidence="5" id="KW-0808">Transferase</keyword>
<keyword evidence="11" id="KW-0511">Multifunctional enzyme</keyword>
<dbReference type="PANTHER" id="PTHR30305:SF1">
    <property type="entry name" value="HPR KINASE_PHOSPHORYLASE"/>
    <property type="match status" value="1"/>
</dbReference>
<keyword evidence="6" id="KW-0479">Metal-binding</keyword>
<comment type="catalytic activity">
    <reaction evidence="1">
        <text>[HPr protein]-L-serine + ATP = [HPr protein]-O-phospho-L-serine + ADP + H(+)</text>
        <dbReference type="Rhea" id="RHEA:46600"/>
        <dbReference type="Rhea" id="RHEA-COMP:11602"/>
        <dbReference type="Rhea" id="RHEA-COMP:11603"/>
        <dbReference type="ChEBI" id="CHEBI:15378"/>
        <dbReference type="ChEBI" id="CHEBI:29999"/>
        <dbReference type="ChEBI" id="CHEBI:30616"/>
        <dbReference type="ChEBI" id="CHEBI:83421"/>
        <dbReference type="ChEBI" id="CHEBI:456216"/>
    </reaction>
</comment>
<evidence type="ECO:0000256" key="11">
    <source>
        <dbReference type="ARBA" id="ARBA00023268"/>
    </source>
</evidence>
<dbReference type="CDD" id="cd01918">
    <property type="entry name" value="HprK_C"/>
    <property type="match status" value="1"/>
</dbReference>
<keyword evidence="8 15" id="KW-0418">Kinase</keyword>
<evidence type="ECO:0000256" key="9">
    <source>
        <dbReference type="ARBA" id="ARBA00022840"/>
    </source>
</evidence>
<evidence type="ECO:0000256" key="6">
    <source>
        <dbReference type="ARBA" id="ARBA00022723"/>
    </source>
</evidence>
<comment type="catalytic activity">
    <reaction evidence="12">
        <text>[HPr protein]-O-phospho-L-serine + phosphate + H(+) = [HPr protein]-L-serine + diphosphate</text>
        <dbReference type="Rhea" id="RHEA:46604"/>
        <dbReference type="Rhea" id="RHEA-COMP:11602"/>
        <dbReference type="Rhea" id="RHEA-COMP:11603"/>
        <dbReference type="ChEBI" id="CHEBI:15378"/>
        <dbReference type="ChEBI" id="CHEBI:29999"/>
        <dbReference type="ChEBI" id="CHEBI:33019"/>
        <dbReference type="ChEBI" id="CHEBI:43474"/>
        <dbReference type="ChEBI" id="CHEBI:83421"/>
    </reaction>
</comment>
<evidence type="ECO:0000256" key="3">
    <source>
        <dbReference type="ARBA" id="ARBA00006883"/>
    </source>
</evidence>
<keyword evidence="9" id="KW-0067">ATP-binding</keyword>
<comment type="cofactor">
    <cofactor evidence="2">
        <name>Mg(2+)</name>
        <dbReference type="ChEBI" id="CHEBI:18420"/>
    </cofactor>
</comment>
<dbReference type="SUPFAM" id="SSF75138">
    <property type="entry name" value="HprK N-terminal domain-like"/>
    <property type="match status" value="1"/>
</dbReference>